<gene>
    <name evidence="1" type="ordered locus">Desti_3756</name>
</gene>
<protein>
    <submittedName>
        <fullName evidence="1">Uncharacterized protein</fullName>
    </submittedName>
</protein>
<organism evidence="1 2">
    <name type="scientific">Desulfomonile tiedjei (strain ATCC 49306 / DSM 6799 / DCB-1)</name>
    <dbReference type="NCBI Taxonomy" id="706587"/>
    <lineage>
        <taxon>Bacteria</taxon>
        <taxon>Pseudomonadati</taxon>
        <taxon>Thermodesulfobacteriota</taxon>
        <taxon>Desulfomonilia</taxon>
        <taxon>Desulfomonilales</taxon>
        <taxon>Desulfomonilaceae</taxon>
        <taxon>Desulfomonile</taxon>
    </lineage>
</organism>
<name>I4CA09_DESTA</name>
<dbReference type="STRING" id="706587.Desti_3756"/>
<sequence>MISGVGSSDGFPETPDVERFAKNYDACSALEYTILVGTGVPAGPFYRYHCILKMCRHGGTAPTKTPILNRILYNSGNFYPYPVLEHHFLYIQNNEISGNGGNRYMKVQSSRRSENARGGKYAPKSAKRDCVAPREKWFNVSRFREIS</sequence>
<dbReference type="KEGG" id="dti:Desti_3756"/>
<evidence type="ECO:0000313" key="1">
    <source>
        <dbReference type="EMBL" id="AFM26400.1"/>
    </source>
</evidence>
<evidence type="ECO:0000313" key="2">
    <source>
        <dbReference type="Proteomes" id="UP000006055"/>
    </source>
</evidence>
<dbReference type="AlphaFoldDB" id="I4CA09"/>
<proteinExistence type="predicted"/>
<reference evidence="2" key="1">
    <citation type="submission" date="2012-06" db="EMBL/GenBank/DDBJ databases">
        <title>Complete sequence of chromosome of Desulfomonile tiedjei DSM 6799.</title>
        <authorList>
            <person name="Lucas S."/>
            <person name="Copeland A."/>
            <person name="Lapidus A."/>
            <person name="Glavina del Rio T."/>
            <person name="Dalin E."/>
            <person name="Tice H."/>
            <person name="Bruce D."/>
            <person name="Goodwin L."/>
            <person name="Pitluck S."/>
            <person name="Peters L."/>
            <person name="Ovchinnikova G."/>
            <person name="Zeytun A."/>
            <person name="Lu M."/>
            <person name="Kyrpides N."/>
            <person name="Mavromatis K."/>
            <person name="Ivanova N."/>
            <person name="Brettin T."/>
            <person name="Detter J.C."/>
            <person name="Han C."/>
            <person name="Larimer F."/>
            <person name="Land M."/>
            <person name="Hauser L."/>
            <person name="Markowitz V."/>
            <person name="Cheng J.-F."/>
            <person name="Hugenholtz P."/>
            <person name="Woyke T."/>
            <person name="Wu D."/>
            <person name="Spring S."/>
            <person name="Schroeder M."/>
            <person name="Brambilla E."/>
            <person name="Klenk H.-P."/>
            <person name="Eisen J.A."/>
        </authorList>
    </citation>
    <scope>NUCLEOTIDE SEQUENCE [LARGE SCALE GENOMIC DNA]</scope>
    <source>
        <strain evidence="2">ATCC 49306 / DSM 6799 / DCB-1</strain>
    </source>
</reference>
<dbReference type="EMBL" id="CP003360">
    <property type="protein sequence ID" value="AFM26400.1"/>
    <property type="molecule type" value="Genomic_DNA"/>
</dbReference>
<keyword evidence="2" id="KW-1185">Reference proteome</keyword>
<dbReference type="HOGENOM" id="CLU_1765093_0_0_7"/>
<accession>I4CA09</accession>
<dbReference type="Proteomes" id="UP000006055">
    <property type="component" value="Chromosome"/>
</dbReference>